<feature type="coiled-coil region" evidence="1">
    <location>
        <begin position="356"/>
        <end position="390"/>
    </location>
</feature>
<dbReference type="EMBL" id="AMFJ01000560">
    <property type="protein sequence ID" value="EKE27098.1"/>
    <property type="molecule type" value="Genomic_DNA"/>
</dbReference>
<evidence type="ECO:0000313" key="2">
    <source>
        <dbReference type="EMBL" id="EKE27098.1"/>
    </source>
</evidence>
<comment type="caution">
    <text evidence="2">The sequence shown here is derived from an EMBL/GenBank/DDBJ whole genome shotgun (WGS) entry which is preliminary data.</text>
</comment>
<dbReference type="AlphaFoldDB" id="K2FVX7"/>
<name>K2FVX7_9BACT</name>
<evidence type="ECO:0000256" key="1">
    <source>
        <dbReference type="SAM" id="Coils"/>
    </source>
</evidence>
<reference evidence="2" key="1">
    <citation type="journal article" date="2012" name="Science">
        <title>Fermentation, hydrogen, and sulfur metabolism in multiple uncultivated bacterial phyla.</title>
        <authorList>
            <person name="Wrighton K.C."/>
            <person name="Thomas B.C."/>
            <person name="Sharon I."/>
            <person name="Miller C.S."/>
            <person name="Castelle C.J."/>
            <person name="VerBerkmoes N.C."/>
            <person name="Wilkins M.J."/>
            <person name="Hettich R.L."/>
            <person name="Lipton M.S."/>
            <person name="Williams K.H."/>
            <person name="Long P.E."/>
            <person name="Banfield J.F."/>
        </authorList>
    </citation>
    <scope>NUCLEOTIDE SEQUENCE [LARGE SCALE GENOMIC DNA]</scope>
</reference>
<keyword evidence="1" id="KW-0175">Coiled coil</keyword>
<accession>K2FVX7</accession>
<sequence length="463" mass="55905">MTIHNWPSLRQDFSPLDELSPAWIRQETSSKLKTFRNSVSVILAAWVFSWAPDFNKWIGFSQYEALASNEIGAGMLVEKKWKDLDQKLKDYWFNENFSSTVTKAARDNIRNIEAWIIPKQQILSIEFISPIKSKSWLNQLYNTWSKMSENMRHIEMTRDNYKEIVKMLHRRSGIEKWLENSDWTKYSDVQMAEHEKIIKEDELKYLPMLEDYEKKYWKTASDMIISLYNEWSKKTIVDSEELRRTILVNSITVVQYLFTQNQKYKERMFWNACDQLTRYMLLSWADVKWLKIYFWEPWWKWLKYMFLTKESIGWSDNPIKRLKIDIQDLYDSGRAVTFLNTKKEEHIEVGKILVQKEKSEKWIQNIKEEKEKLKEEKEIAEKEIQFSQKSLRLSEEIELIVRKYLKNPSKELVSQINLKRKELNDILIEINSINDKKNLQWALLQIKIAQTFLDQYDNNYNQK</sequence>
<proteinExistence type="predicted"/>
<gene>
    <name evidence="2" type="ORF">ACD_4C00044G0002</name>
</gene>
<protein>
    <submittedName>
        <fullName evidence="2">Uncharacterized protein</fullName>
    </submittedName>
</protein>
<organism evidence="2">
    <name type="scientific">uncultured bacterium</name>
    <name type="common">gcode 4</name>
    <dbReference type="NCBI Taxonomy" id="1234023"/>
    <lineage>
        <taxon>Bacteria</taxon>
        <taxon>environmental samples</taxon>
    </lineage>
</organism>